<evidence type="ECO:0000313" key="3">
    <source>
        <dbReference type="Proteomes" id="UP000199608"/>
    </source>
</evidence>
<dbReference type="RefSeq" id="WP_092234065.1">
    <property type="nucleotide sequence ID" value="NZ_FNLL01000006.1"/>
</dbReference>
<reference evidence="3" key="1">
    <citation type="submission" date="2016-10" db="EMBL/GenBank/DDBJ databases">
        <authorList>
            <person name="Varghese N."/>
            <person name="Submissions S."/>
        </authorList>
    </citation>
    <scope>NUCLEOTIDE SEQUENCE [LARGE SCALE GENOMIC DNA]</scope>
    <source>
        <strain evidence="3">DSM 3384</strain>
    </source>
</reference>
<dbReference type="AlphaFoldDB" id="A0A1H2H6P2"/>
<proteinExistence type="predicted"/>
<evidence type="ECO:0000256" key="1">
    <source>
        <dbReference type="SAM" id="MobiDB-lite"/>
    </source>
</evidence>
<dbReference type="InterPro" id="IPR001387">
    <property type="entry name" value="Cro/C1-type_HTH"/>
</dbReference>
<name>A0A1H2H6P2_9BACT</name>
<sequence length="91" mass="10191">MSETKTMTPKQIKRALDDVDISQAGLARDLDVSRSMVAMVIHNKATSHRVRCHIAKAINRPVNEVWEIKKNPTQTGRPLTHGLYDRQTAAA</sequence>
<accession>A0A1H2H6P2</accession>
<dbReference type="InterPro" id="IPR010982">
    <property type="entry name" value="Lambda_DNA-bd_dom_sf"/>
</dbReference>
<keyword evidence="3" id="KW-1185">Reference proteome</keyword>
<dbReference type="EMBL" id="FNLL01000006">
    <property type="protein sequence ID" value="SDU27409.1"/>
    <property type="molecule type" value="Genomic_DNA"/>
</dbReference>
<dbReference type="CDD" id="cd00093">
    <property type="entry name" value="HTH_XRE"/>
    <property type="match status" value="1"/>
</dbReference>
<dbReference type="SUPFAM" id="SSF47413">
    <property type="entry name" value="lambda repressor-like DNA-binding domains"/>
    <property type="match status" value="1"/>
</dbReference>
<dbReference type="Gene3D" id="1.10.260.40">
    <property type="entry name" value="lambda repressor-like DNA-binding domains"/>
    <property type="match status" value="1"/>
</dbReference>
<feature type="region of interest" description="Disordered" evidence="1">
    <location>
        <begin position="72"/>
        <end position="91"/>
    </location>
</feature>
<organism evidence="2 3">
    <name type="scientific">Desulfobacula phenolica</name>
    <dbReference type="NCBI Taxonomy" id="90732"/>
    <lineage>
        <taxon>Bacteria</taxon>
        <taxon>Pseudomonadati</taxon>
        <taxon>Thermodesulfobacteriota</taxon>
        <taxon>Desulfobacteria</taxon>
        <taxon>Desulfobacterales</taxon>
        <taxon>Desulfobacteraceae</taxon>
        <taxon>Desulfobacula</taxon>
    </lineage>
</organism>
<gene>
    <name evidence="2" type="ORF">SAMN04487931_10670</name>
</gene>
<dbReference type="GO" id="GO:0003677">
    <property type="term" value="F:DNA binding"/>
    <property type="evidence" value="ECO:0007669"/>
    <property type="project" value="InterPro"/>
</dbReference>
<dbReference type="Proteomes" id="UP000199608">
    <property type="component" value="Unassembled WGS sequence"/>
</dbReference>
<protein>
    <submittedName>
        <fullName evidence="2">Transcriptional regulator, Nlp family</fullName>
    </submittedName>
</protein>
<evidence type="ECO:0000313" key="2">
    <source>
        <dbReference type="EMBL" id="SDU27409.1"/>
    </source>
</evidence>